<reference evidence="3" key="1">
    <citation type="submission" date="2016-10" db="EMBL/GenBank/DDBJ databases">
        <authorList>
            <person name="Varghese N."/>
            <person name="Submissions S."/>
        </authorList>
    </citation>
    <scope>NUCLEOTIDE SEQUENCE [LARGE SCALE GENOMIC DNA]</scope>
    <source>
        <strain evidence="3">CGMCC 1.8981</strain>
    </source>
</reference>
<dbReference type="AlphaFoldDB" id="A0A1H6G793"/>
<dbReference type="InterPro" id="IPR000120">
    <property type="entry name" value="Amidase"/>
</dbReference>
<dbReference type="Proteomes" id="UP000199112">
    <property type="component" value="Unassembled WGS sequence"/>
</dbReference>
<feature type="domain" description="Amidase" evidence="1">
    <location>
        <begin position="26"/>
        <end position="191"/>
    </location>
</feature>
<dbReference type="GO" id="GO:0003824">
    <property type="term" value="F:catalytic activity"/>
    <property type="evidence" value="ECO:0007669"/>
    <property type="project" value="InterPro"/>
</dbReference>
<organism evidence="2 3">
    <name type="scientific">Natronorubrum sediminis</name>
    <dbReference type="NCBI Taxonomy" id="640943"/>
    <lineage>
        <taxon>Archaea</taxon>
        <taxon>Methanobacteriati</taxon>
        <taxon>Methanobacteriota</taxon>
        <taxon>Stenosarchaea group</taxon>
        <taxon>Halobacteria</taxon>
        <taxon>Halobacteriales</taxon>
        <taxon>Natrialbaceae</taxon>
        <taxon>Natronorubrum</taxon>
    </lineage>
</organism>
<name>A0A1H6G793_9EURY</name>
<protein>
    <submittedName>
        <fullName evidence="2">Amidase</fullName>
    </submittedName>
</protein>
<dbReference type="EMBL" id="FNWL01000006">
    <property type="protein sequence ID" value="SEH18203.1"/>
    <property type="molecule type" value="Genomic_DNA"/>
</dbReference>
<sequence length="191" mass="19933">MSRDPCFMSMVELAEGIAGGELSPIDVVDAHLERINRRNDELSAYSTVIDERARAAAREAQLAIERNEDTGPLHGVPIAIKDLFALKAGVRHTFGSTVFDDFVPDRTSPVVQRLEDAGAIIIGKTNTPEFGNRPTTDNDLVGITRNPFDTERTAGGSSGGSAAAVADGLAPAAQGSDAGGSVRIPAACCGV</sequence>
<dbReference type="Gene3D" id="3.90.1300.10">
    <property type="entry name" value="Amidase signature (AS) domain"/>
    <property type="match status" value="1"/>
</dbReference>
<dbReference type="InterPro" id="IPR023631">
    <property type="entry name" value="Amidase_dom"/>
</dbReference>
<dbReference type="InterPro" id="IPR036928">
    <property type="entry name" value="AS_sf"/>
</dbReference>
<dbReference type="InterPro" id="IPR020556">
    <property type="entry name" value="Amidase_CS"/>
</dbReference>
<evidence type="ECO:0000313" key="2">
    <source>
        <dbReference type="EMBL" id="SEH18203.1"/>
    </source>
</evidence>
<dbReference type="OrthoDB" id="359273at2157"/>
<accession>A0A1H6G793</accession>
<dbReference type="SUPFAM" id="SSF75304">
    <property type="entry name" value="Amidase signature (AS) enzymes"/>
    <property type="match status" value="1"/>
</dbReference>
<dbReference type="PROSITE" id="PS00571">
    <property type="entry name" value="AMIDASES"/>
    <property type="match status" value="1"/>
</dbReference>
<dbReference type="PANTHER" id="PTHR11895:SF7">
    <property type="entry name" value="GLUTAMYL-TRNA(GLN) AMIDOTRANSFERASE SUBUNIT A, MITOCHONDRIAL"/>
    <property type="match status" value="1"/>
</dbReference>
<dbReference type="PANTHER" id="PTHR11895">
    <property type="entry name" value="TRANSAMIDASE"/>
    <property type="match status" value="1"/>
</dbReference>
<evidence type="ECO:0000259" key="1">
    <source>
        <dbReference type="Pfam" id="PF01425"/>
    </source>
</evidence>
<evidence type="ECO:0000313" key="3">
    <source>
        <dbReference type="Proteomes" id="UP000199112"/>
    </source>
</evidence>
<keyword evidence="3" id="KW-1185">Reference proteome</keyword>
<proteinExistence type="predicted"/>
<dbReference type="RefSeq" id="WP_139305434.1">
    <property type="nucleotide sequence ID" value="NZ_FNWL01000006.1"/>
</dbReference>
<gene>
    <name evidence="2" type="ORF">SAMN04487967_3743</name>
</gene>
<feature type="non-terminal residue" evidence="2">
    <location>
        <position position="191"/>
    </location>
</feature>
<dbReference type="Pfam" id="PF01425">
    <property type="entry name" value="Amidase"/>
    <property type="match status" value="1"/>
</dbReference>